<protein>
    <submittedName>
        <fullName evidence="5">NRDE-2, necessary for RNA interference-domain-containing protein</fullName>
    </submittedName>
</protein>
<dbReference type="InterPro" id="IPR003107">
    <property type="entry name" value="HAT"/>
</dbReference>
<dbReference type="EMBL" id="JAIXMP010000031">
    <property type="protein sequence ID" value="KAI9250894.1"/>
    <property type="molecule type" value="Genomic_DNA"/>
</dbReference>
<feature type="region of interest" description="Disordered" evidence="4">
    <location>
        <begin position="29"/>
        <end position="67"/>
    </location>
</feature>
<dbReference type="Proteomes" id="UP001209540">
    <property type="component" value="Unassembled WGS sequence"/>
</dbReference>
<dbReference type="Gene3D" id="1.25.40.10">
    <property type="entry name" value="Tetratricopeptide repeat domain"/>
    <property type="match status" value="3"/>
</dbReference>
<evidence type="ECO:0000313" key="5">
    <source>
        <dbReference type="EMBL" id="KAI9250894.1"/>
    </source>
</evidence>
<dbReference type="InterPro" id="IPR011990">
    <property type="entry name" value="TPR-like_helical_dom_sf"/>
</dbReference>
<accession>A0AAD5P9R3</accession>
<dbReference type="AlphaFoldDB" id="A0AAD5P9R3"/>
<dbReference type="InterPro" id="IPR013633">
    <property type="entry name" value="NRDE-2"/>
</dbReference>
<keyword evidence="3" id="KW-0539">Nucleus</keyword>
<sequence>MKRIRIRPDSNVQVEADLNFIKIENDGETTQKNKNDQVISSGVDYRSIEGPNVHNRSDEEDVSEEEGESFDEYIRRRTIEFNKKLAQDRNDVELWLAFINFQDEAAQGLNTGVEGKSKSKANKSSLNDVKMSIFEKALEANPTDETLLLAYLTCGEEIWDTLTLLRHWDQALKARPESIRLWADYINLRQTNFSSFSFTQCVKVFEDCISTLNKVAYRLQKVRKNVDNLEERENIESVMVYVFLRACLFMKQSGYHERAFGTLQALVEFTLFQPHIFTLSFDITFEDMVAEFSDFWDNEVLRFEEDTLTRETASPEEDDEEDVYSLVDWVRLEEAKESRNRLPMKMKDVAPDIVDEDPYAITLSDDIREFLFCITAPETKQGLIYSIFVFLGLPFTPPGVGTNTHFCVDTFTHNELKLDGFWPSERRPLLLTYIDGIAMDPERTTNDSRPYDYPVSYPVGISELFARHDHWFSCVTNCHVENPLEAEFTRNAFKQLLSLKWANHLAVCYLSFESRKSYLTQINIGCLYSARIVAKTLLKDNQTNLSLWNAYAQMEKSHGKLKEARKVYQTALATYHTFPNQDQAMIPLVCSAFAQLEWEEGQSDEALKILASLGSEQPYEPKGPAPSNAQILKVQRFYEQKTSQLSMLTGSTKQEMDISFHYTICYALFQFLTRGITEASNVFEHALEYIEERHAERGFESEVLWVAYAKIVYKNISMNHRKGYKPGHLRYLLQRALLLFPNNTVFIGLYVWNEARTKLYNRVRSMFTSSIESDPNVILWLSSIRTELHYHQPYDINQVKSLFESAVEKTSTRSSILLWKLFIEHEVKCGEMIHAKSLFYRAIRACPWSKEICLLGIRLLSRYLSEKELHEIVSLMMEKEIRLRHPIDDRLLVDENAPEQWDDNDDESVGV</sequence>
<evidence type="ECO:0000256" key="3">
    <source>
        <dbReference type="ARBA" id="ARBA00023242"/>
    </source>
</evidence>
<dbReference type="PANTHER" id="PTHR13471">
    <property type="entry name" value="TETRATRICOPEPTIDE-LIKE HELICAL"/>
    <property type="match status" value="1"/>
</dbReference>
<reference evidence="5" key="1">
    <citation type="journal article" date="2022" name="IScience">
        <title>Evolution of zygomycete secretomes and the origins of terrestrial fungal ecologies.</title>
        <authorList>
            <person name="Chang Y."/>
            <person name="Wang Y."/>
            <person name="Mondo S."/>
            <person name="Ahrendt S."/>
            <person name="Andreopoulos W."/>
            <person name="Barry K."/>
            <person name="Beard J."/>
            <person name="Benny G.L."/>
            <person name="Blankenship S."/>
            <person name="Bonito G."/>
            <person name="Cuomo C."/>
            <person name="Desiro A."/>
            <person name="Gervers K.A."/>
            <person name="Hundley H."/>
            <person name="Kuo A."/>
            <person name="LaButti K."/>
            <person name="Lang B.F."/>
            <person name="Lipzen A."/>
            <person name="O'Donnell K."/>
            <person name="Pangilinan J."/>
            <person name="Reynolds N."/>
            <person name="Sandor L."/>
            <person name="Smith M.E."/>
            <person name="Tsang A."/>
            <person name="Grigoriev I.V."/>
            <person name="Stajich J.E."/>
            <person name="Spatafora J.W."/>
        </authorList>
    </citation>
    <scope>NUCLEOTIDE SEQUENCE</scope>
    <source>
        <strain evidence="5">RSA 2281</strain>
    </source>
</reference>
<keyword evidence="6" id="KW-1185">Reference proteome</keyword>
<proteinExistence type="inferred from homology"/>
<comment type="caution">
    <text evidence="5">The sequence shown here is derived from an EMBL/GenBank/DDBJ whole genome shotgun (WGS) entry which is preliminary data.</text>
</comment>
<gene>
    <name evidence="5" type="ORF">BDA99DRAFT_548534</name>
</gene>
<dbReference type="GO" id="GO:0071013">
    <property type="term" value="C:catalytic step 2 spliceosome"/>
    <property type="evidence" value="ECO:0007669"/>
    <property type="project" value="TreeGrafter"/>
</dbReference>
<reference evidence="5" key="2">
    <citation type="submission" date="2023-02" db="EMBL/GenBank/DDBJ databases">
        <authorList>
            <consortium name="DOE Joint Genome Institute"/>
            <person name="Mondo S.J."/>
            <person name="Chang Y."/>
            <person name="Wang Y."/>
            <person name="Ahrendt S."/>
            <person name="Andreopoulos W."/>
            <person name="Barry K."/>
            <person name="Beard J."/>
            <person name="Benny G.L."/>
            <person name="Blankenship S."/>
            <person name="Bonito G."/>
            <person name="Cuomo C."/>
            <person name="Desiro A."/>
            <person name="Gervers K.A."/>
            <person name="Hundley H."/>
            <person name="Kuo A."/>
            <person name="LaButti K."/>
            <person name="Lang B.F."/>
            <person name="Lipzen A."/>
            <person name="O'Donnell K."/>
            <person name="Pangilinan J."/>
            <person name="Reynolds N."/>
            <person name="Sandor L."/>
            <person name="Smith M.W."/>
            <person name="Tsang A."/>
            <person name="Grigoriev I.V."/>
            <person name="Stajich J.E."/>
            <person name="Spatafora J.W."/>
        </authorList>
    </citation>
    <scope>NUCLEOTIDE SEQUENCE</scope>
    <source>
        <strain evidence="5">RSA 2281</strain>
    </source>
</reference>
<comment type="similarity">
    <text evidence="2">Belongs to the NRDE2 family.</text>
</comment>
<dbReference type="SMART" id="SM00386">
    <property type="entry name" value="HAT"/>
    <property type="match status" value="9"/>
</dbReference>
<evidence type="ECO:0000256" key="2">
    <source>
        <dbReference type="ARBA" id="ARBA00009265"/>
    </source>
</evidence>
<name>A0AAD5P9R3_9FUNG</name>
<dbReference type="GO" id="GO:0031048">
    <property type="term" value="P:regulatory ncRNA-mediated heterochromatin formation"/>
    <property type="evidence" value="ECO:0007669"/>
    <property type="project" value="TreeGrafter"/>
</dbReference>
<evidence type="ECO:0000256" key="1">
    <source>
        <dbReference type="ARBA" id="ARBA00004123"/>
    </source>
</evidence>
<dbReference type="Pfam" id="PF08424">
    <property type="entry name" value="NRDE-2"/>
    <property type="match status" value="1"/>
</dbReference>
<dbReference type="PANTHER" id="PTHR13471:SF0">
    <property type="entry name" value="NUCLEAR EXOSOME REGULATOR NRDE2"/>
    <property type="match status" value="1"/>
</dbReference>
<organism evidence="5 6">
    <name type="scientific">Phascolomyces articulosus</name>
    <dbReference type="NCBI Taxonomy" id="60185"/>
    <lineage>
        <taxon>Eukaryota</taxon>
        <taxon>Fungi</taxon>
        <taxon>Fungi incertae sedis</taxon>
        <taxon>Mucoromycota</taxon>
        <taxon>Mucoromycotina</taxon>
        <taxon>Mucoromycetes</taxon>
        <taxon>Mucorales</taxon>
        <taxon>Lichtheimiaceae</taxon>
        <taxon>Phascolomyces</taxon>
    </lineage>
</organism>
<evidence type="ECO:0000256" key="4">
    <source>
        <dbReference type="SAM" id="MobiDB-lite"/>
    </source>
</evidence>
<evidence type="ECO:0000313" key="6">
    <source>
        <dbReference type="Proteomes" id="UP001209540"/>
    </source>
</evidence>
<dbReference type="SUPFAM" id="SSF48452">
    <property type="entry name" value="TPR-like"/>
    <property type="match status" value="2"/>
</dbReference>
<dbReference type="GO" id="GO:1902369">
    <property type="term" value="P:negative regulation of RNA catabolic process"/>
    <property type="evidence" value="ECO:0007669"/>
    <property type="project" value="TreeGrafter"/>
</dbReference>
<feature type="compositionally biased region" description="Acidic residues" evidence="4">
    <location>
        <begin position="58"/>
        <end position="67"/>
    </location>
</feature>
<comment type="subcellular location">
    <subcellularLocation>
        <location evidence="1">Nucleus</location>
    </subcellularLocation>
</comment>
<dbReference type="GO" id="GO:0006396">
    <property type="term" value="P:RNA processing"/>
    <property type="evidence" value="ECO:0007669"/>
    <property type="project" value="InterPro"/>
</dbReference>